<dbReference type="Gene3D" id="2.50.20.10">
    <property type="entry name" value="Lipoprotein localisation LolA/LolB/LppX"/>
    <property type="match status" value="1"/>
</dbReference>
<evidence type="ECO:0000313" key="3">
    <source>
        <dbReference type="Proteomes" id="UP000095228"/>
    </source>
</evidence>
<dbReference type="Proteomes" id="UP000095228">
    <property type="component" value="Chromosome"/>
</dbReference>
<dbReference type="AlphaFoldDB" id="A0A1D8AYQ5"/>
<evidence type="ECO:0000313" key="2">
    <source>
        <dbReference type="EMBL" id="AOS45991.1"/>
    </source>
</evidence>
<dbReference type="KEGG" id="obg:Verru16b_03082"/>
<name>A0A1D8AYQ5_9BACT</name>
<organism evidence="2 3">
    <name type="scientific">Lacunisphaera limnophila</name>
    <dbReference type="NCBI Taxonomy" id="1838286"/>
    <lineage>
        <taxon>Bacteria</taxon>
        <taxon>Pseudomonadati</taxon>
        <taxon>Verrucomicrobiota</taxon>
        <taxon>Opitutia</taxon>
        <taxon>Opitutales</taxon>
        <taxon>Opitutaceae</taxon>
        <taxon>Lacunisphaera</taxon>
    </lineage>
</organism>
<evidence type="ECO:0000259" key="1">
    <source>
        <dbReference type="Pfam" id="PF17131"/>
    </source>
</evidence>
<dbReference type="STRING" id="1838286.Verru16b_03082"/>
<gene>
    <name evidence="2" type="ORF">Verru16b_03082</name>
</gene>
<dbReference type="InterPro" id="IPR033399">
    <property type="entry name" value="TP_0789-like"/>
</dbReference>
<dbReference type="EMBL" id="CP016094">
    <property type="protein sequence ID" value="AOS45991.1"/>
    <property type="molecule type" value="Genomic_DNA"/>
</dbReference>
<reference evidence="2 3" key="1">
    <citation type="submission" date="2016-06" db="EMBL/GenBank/DDBJ databases">
        <title>Three novel species with peptidoglycan cell walls form the new genus Lacunisphaera gen. nov. in the family Opitutaceae of the verrucomicrobial subdivision 4.</title>
        <authorList>
            <person name="Rast P."/>
            <person name="Gloeckner I."/>
            <person name="Jogler M."/>
            <person name="Boedeker C."/>
            <person name="Jeske O."/>
            <person name="Wiegand S."/>
            <person name="Reinhardt R."/>
            <person name="Schumann P."/>
            <person name="Rohde M."/>
            <person name="Spring S."/>
            <person name="Gloeckner F.O."/>
            <person name="Jogler C."/>
        </authorList>
    </citation>
    <scope>NUCLEOTIDE SEQUENCE [LARGE SCALE GENOMIC DNA]</scope>
    <source>
        <strain evidence="2 3">IG16b</strain>
    </source>
</reference>
<keyword evidence="3" id="KW-1185">Reference proteome</keyword>
<proteinExistence type="predicted"/>
<dbReference type="Pfam" id="PF17131">
    <property type="entry name" value="LolA_like"/>
    <property type="match status" value="1"/>
</dbReference>
<feature type="domain" description="Uncharacterized protein TP-0789" evidence="1">
    <location>
        <begin position="112"/>
        <end position="249"/>
    </location>
</feature>
<protein>
    <recommendedName>
        <fullName evidence="1">Uncharacterized protein TP-0789 domain-containing protein</fullName>
    </recommendedName>
</protein>
<sequence>MLAVSPVWAQPAKFGVPSEIAASGPADQAEGARILGEFRQAGIAGDYWLAFELRVMPRHGAERTVLGALLGTRGPGGPLSRLTAGDGLWLIASGPMPDAWTLENGTAVATSPAQGLAGTGLTVFDLQMPFLYWKDFTYEGQARVRGRPTDSFILRPPAGLPVPVPELTGVRVLIDTQFQAMVQAELLGAKAEVLKSIALLDLKKVGEQWLVKSIDVRDHRTRDKTRFTVRAAALDLTWPDALFTPQGLTTQPPGVPADQVVRF</sequence>
<accession>A0A1D8AYQ5</accession>